<evidence type="ECO:0000256" key="1">
    <source>
        <dbReference type="ARBA" id="ARBA00004141"/>
    </source>
</evidence>
<evidence type="ECO:0000256" key="2">
    <source>
        <dbReference type="ARBA" id="ARBA00022692"/>
    </source>
</evidence>
<keyword evidence="4 5" id="KW-0472">Membrane</keyword>
<reference evidence="7 8" key="1">
    <citation type="submission" date="2020-07" db="EMBL/GenBank/DDBJ databases">
        <title>Huge and variable diversity of episymbiotic CPR bacteria and DPANN archaea in groundwater ecosystems.</title>
        <authorList>
            <person name="He C.Y."/>
            <person name="Keren R."/>
            <person name="Whittaker M."/>
            <person name="Farag I.F."/>
            <person name="Doudna J."/>
            <person name="Cate J.H.D."/>
            <person name="Banfield J.F."/>
        </authorList>
    </citation>
    <scope>NUCLEOTIDE SEQUENCE [LARGE SCALE GENOMIC DNA]</scope>
    <source>
        <strain evidence="7">NC_groundwater_70_Ag_B-0.1um_54_66</strain>
    </source>
</reference>
<dbReference type="SUPFAM" id="SSF48452">
    <property type="entry name" value="TPR-like"/>
    <property type="match status" value="1"/>
</dbReference>
<dbReference type="EMBL" id="CP066681">
    <property type="protein sequence ID" value="QQG35916.1"/>
    <property type="molecule type" value="Genomic_DNA"/>
</dbReference>
<dbReference type="GO" id="GO:0016020">
    <property type="term" value="C:membrane"/>
    <property type="evidence" value="ECO:0007669"/>
    <property type="project" value="UniProtKB-SubCell"/>
</dbReference>
<feature type="domain" description="O-antigen ligase-related" evidence="6">
    <location>
        <begin position="179"/>
        <end position="327"/>
    </location>
</feature>
<evidence type="ECO:0000313" key="8">
    <source>
        <dbReference type="Proteomes" id="UP000595362"/>
    </source>
</evidence>
<accession>A0A7T5UHF1</accession>
<dbReference type="Pfam" id="PF04932">
    <property type="entry name" value="Wzy_C"/>
    <property type="match status" value="1"/>
</dbReference>
<dbReference type="InterPro" id="IPR007016">
    <property type="entry name" value="O-antigen_ligase-rel_domated"/>
</dbReference>
<keyword evidence="2 5" id="KW-0812">Transmembrane</keyword>
<dbReference type="Gene3D" id="1.25.40.10">
    <property type="entry name" value="Tetratricopeptide repeat domain"/>
    <property type="match status" value="1"/>
</dbReference>
<dbReference type="GO" id="GO:0016874">
    <property type="term" value="F:ligase activity"/>
    <property type="evidence" value="ECO:0007669"/>
    <property type="project" value="UniProtKB-KW"/>
</dbReference>
<organism evidence="7 8">
    <name type="scientific">Micavibrio aeruginosavorus</name>
    <dbReference type="NCBI Taxonomy" id="349221"/>
    <lineage>
        <taxon>Bacteria</taxon>
        <taxon>Pseudomonadati</taxon>
        <taxon>Bdellovibrionota</taxon>
        <taxon>Bdellovibrionia</taxon>
        <taxon>Bdellovibrionales</taxon>
        <taxon>Pseudobdellovibrionaceae</taxon>
        <taxon>Micavibrio</taxon>
    </lineage>
</organism>
<dbReference type="PANTHER" id="PTHR37422:SF23">
    <property type="entry name" value="TEICHURONIC ACID BIOSYNTHESIS PROTEIN TUAE"/>
    <property type="match status" value="1"/>
</dbReference>
<feature type="transmembrane region" description="Helical" evidence="5">
    <location>
        <begin position="221"/>
        <end position="239"/>
    </location>
</feature>
<keyword evidence="7" id="KW-0436">Ligase</keyword>
<feature type="transmembrane region" description="Helical" evidence="5">
    <location>
        <begin position="59"/>
        <end position="79"/>
    </location>
</feature>
<evidence type="ECO:0000256" key="5">
    <source>
        <dbReference type="SAM" id="Phobius"/>
    </source>
</evidence>
<gene>
    <name evidence="7" type="ORF">HYS17_10500</name>
</gene>
<name>A0A7T5UHF1_9BACT</name>
<dbReference type="InterPro" id="IPR011990">
    <property type="entry name" value="TPR-like_helical_dom_sf"/>
</dbReference>
<feature type="transmembrane region" description="Helical" evidence="5">
    <location>
        <begin position="29"/>
        <end position="47"/>
    </location>
</feature>
<feature type="transmembrane region" description="Helical" evidence="5">
    <location>
        <begin position="319"/>
        <end position="341"/>
    </location>
</feature>
<dbReference type="InterPro" id="IPR051533">
    <property type="entry name" value="WaaL-like"/>
</dbReference>
<comment type="subcellular location">
    <subcellularLocation>
        <location evidence="1">Membrane</location>
        <topology evidence="1">Multi-pass membrane protein</topology>
    </subcellularLocation>
</comment>
<feature type="transmembrane region" description="Helical" evidence="5">
    <location>
        <begin position="413"/>
        <end position="439"/>
    </location>
</feature>
<feature type="transmembrane region" description="Helical" evidence="5">
    <location>
        <begin position="376"/>
        <end position="393"/>
    </location>
</feature>
<evidence type="ECO:0000256" key="4">
    <source>
        <dbReference type="ARBA" id="ARBA00023136"/>
    </source>
</evidence>
<evidence type="ECO:0000259" key="6">
    <source>
        <dbReference type="Pfam" id="PF04932"/>
    </source>
</evidence>
<dbReference type="PANTHER" id="PTHR37422">
    <property type="entry name" value="TEICHURONIC ACID BIOSYNTHESIS PROTEIN TUAE"/>
    <property type="match status" value="1"/>
</dbReference>
<evidence type="ECO:0000313" key="7">
    <source>
        <dbReference type="EMBL" id="QQG35916.1"/>
    </source>
</evidence>
<proteinExistence type="predicted"/>
<protein>
    <submittedName>
        <fullName evidence="7">O-antigen ligase family protein</fullName>
    </submittedName>
</protein>
<evidence type="ECO:0000256" key="3">
    <source>
        <dbReference type="ARBA" id="ARBA00022989"/>
    </source>
</evidence>
<feature type="transmembrane region" description="Helical" evidence="5">
    <location>
        <begin position="176"/>
        <end position="209"/>
    </location>
</feature>
<feature type="transmembrane region" description="Helical" evidence="5">
    <location>
        <begin position="85"/>
        <end position="103"/>
    </location>
</feature>
<dbReference type="AlphaFoldDB" id="A0A7T5UHF1"/>
<feature type="transmembrane region" description="Helical" evidence="5">
    <location>
        <begin position="353"/>
        <end position="370"/>
    </location>
</feature>
<feature type="transmembrane region" description="Helical" evidence="5">
    <location>
        <begin position="115"/>
        <end position="134"/>
    </location>
</feature>
<keyword evidence="3 5" id="KW-1133">Transmembrane helix</keyword>
<sequence length="625" mass="68402">MNLPALTAPFLIALAFGAALFFHGAYDLAYAPALGCLLAAALFLVLPDIWRDLRLPRGASVWLTLGLWTYLSLSLLWSTVPFASLVTWLNLSALPLVMLALLCTSNGETIIHRTLAALCLIILAIALFVLWQFFAENVQRASGPLPNPNNTATLINLALLPLLAYSLSAPKAQKPLLVAALAILFAALLATGSRGGLLCLVAGIALLALTLRLTIRTQQKFSVGLLTGAVLIFVGFYWLTPTSLSESLPILGNPAADASSFERLAIWQASWHILRDHWLGGTGLGTFYLYYPTYRLPGDAVSMGQWAHFDALQLGTETGIAAILLFYGVAAAWLMRGWHGLARTATDSPRRPLIAGCMAALMALTLHAHIEFQFYLLANLILAGTLMAALYFLTDKNNKSFTTIALPRREAFIWSASLLLTAALVGLTIASAAGGVHFLKSARSELKKGNLDGFIGYIEQARRYAPRSFIDDETQLAGLYVDLVANPGAQMTREDVRAAYKDALQLLEEAEKANPAWADIDHKRARLYAFIDDQTEPNRRSKARAAWESALKKNPLHYRAREEYARFLLQQGEVETADRILTDGLSHPLNRQAHTTFTRLRQQIAPLIAARQNYLQPSSPATTNP</sequence>
<dbReference type="Proteomes" id="UP000595362">
    <property type="component" value="Chromosome"/>
</dbReference>